<evidence type="ECO:0000256" key="2">
    <source>
        <dbReference type="ARBA" id="ARBA00023136"/>
    </source>
</evidence>
<dbReference type="Gene3D" id="3.30.1330.60">
    <property type="entry name" value="OmpA-like domain"/>
    <property type="match status" value="1"/>
</dbReference>
<dbReference type="Gene3D" id="2.60.40.1120">
    <property type="entry name" value="Carboxypeptidase-like, regulatory domain"/>
    <property type="match status" value="1"/>
</dbReference>
<dbReference type="SUPFAM" id="SSF48452">
    <property type="entry name" value="TPR-like"/>
    <property type="match status" value="1"/>
</dbReference>
<protein>
    <submittedName>
        <fullName evidence="8">OmpA family protein</fullName>
    </submittedName>
</protein>
<dbReference type="InterPro" id="IPR006664">
    <property type="entry name" value="OMP_bac"/>
</dbReference>
<feature type="chain" id="PRO_5045064974" evidence="6">
    <location>
        <begin position="24"/>
        <end position="819"/>
    </location>
</feature>
<dbReference type="RefSeq" id="WP_381522619.1">
    <property type="nucleotide sequence ID" value="NZ_JBHULN010000006.1"/>
</dbReference>
<keyword evidence="6" id="KW-0732">Signal</keyword>
<dbReference type="Proteomes" id="UP001597469">
    <property type="component" value="Unassembled WGS sequence"/>
</dbReference>
<dbReference type="InterPro" id="IPR008969">
    <property type="entry name" value="CarboxyPept-like_regulatory"/>
</dbReference>
<feature type="region of interest" description="Disordered" evidence="5">
    <location>
        <begin position="133"/>
        <end position="153"/>
    </location>
</feature>
<dbReference type="Pfam" id="PF13620">
    <property type="entry name" value="CarboxypepD_reg"/>
    <property type="match status" value="1"/>
</dbReference>
<keyword evidence="3" id="KW-0998">Cell outer membrane</keyword>
<evidence type="ECO:0000256" key="6">
    <source>
        <dbReference type="SAM" id="SignalP"/>
    </source>
</evidence>
<accession>A0ABW5M3Y1</accession>
<proteinExistence type="predicted"/>
<evidence type="ECO:0000313" key="8">
    <source>
        <dbReference type="EMBL" id="MFD2571246.1"/>
    </source>
</evidence>
<dbReference type="Pfam" id="PF00691">
    <property type="entry name" value="OmpA"/>
    <property type="match status" value="1"/>
</dbReference>
<feature type="compositionally biased region" description="Basic and acidic residues" evidence="5">
    <location>
        <begin position="234"/>
        <end position="250"/>
    </location>
</feature>
<feature type="region of interest" description="Disordered" evidence="5">
    <location>
        <begin position="229"/>
        <end position="262"/>
    </location>
</feature>
<dbReference type="InterPro" id="IPR050330">
    <property type="entry name" value="Bact_OuterMem_StrucFunc"/>
</dbReference>
<evidence type="ECO:0000259" key="7">
    <source>
        <dbReference type="PROSITE" id="PS51123"/>
    </source>
</evidence>
<dbReference type="PANTHER" id="PTHR30329">
    <property type="entry name" value="STATOR ELEMENT OF FLAGELLAR MOTOR COMPLEX"/>
    <property type="match status" value="1"/>
</dbReference>
<dbReference type="InterPro" id="IPR036737">
    <property type="entry name" value="OmpA-like_sf"/>
</dbReference>
<dbReference type="PANTHER" id="PTHR30329:SF21">
    <property type="entry name" value="LIPOPROTEIN YIAD-RELATED"/>
    <property type="match status" value="1"/>
</dbReference>
<feature type="domain" description="OmpA-like" evidence="7">
    <location>
        <begin position="697"/>
        <end position="819"/>
    </location>
</feature>
<comment type="caution">
    <text evidence="8">The sequence shown here is derived from an EMBL/GenBank/DDBJ whole genome shotgun (WGS) entry which is preliminary data.</text>
</comment>
<dbReference type="InterPro" id="IPR006665">
    <property type="entry name" value="OmpA-like"/>
</dbReference>
<dbReference type="Gene3D" id="2.120.10.30">
    <property type="entry name" value="TolB, C-terminal domain"/>
    <property type="match status" value="1"/>
</dbReference>
<organism evidence="8 9">
    <name type="scientific">Spirosoma soli</name>
    <dbReference type="NCBI Taxonomy" id="1770529"/>
    <lineage>
        <taxon>Bacteria</taxon>
        <taxon>Pseudomonadati</taxon>
        <taxon>Bacteroidota</taxon>
        <taxon>Cytophagia</taxon>
        <taxon>Cytophagales</taxon>
        <taxon>Cytophagaceae</taxon>
        <taxon>Spirosoma</taxon>
    </lineage>
</organism>
<dbReference type="InterPro" id="IPR011042">
    <property type="entry name" value="6-blade_b-propeller_TolB-like"/>
</dbReference>
<evidence type="ECO:0000313" key="9">
    <source>
        <dbReference type="Proteomes" id="UP001597469"/>
    </source>
</evidence>
<dbReference type="PROSITE" id="PS51123">
    <property type="entry name" value="OMPA_2"/>
    <property type="match status" value="1"/>
</dbReference>
<name>A0ABW5M3Y1_9BACT</name>
<dbReference type="EMBL" id="JBHULN010000006">
    <property type="protein sequence ID" value="MFD2571246.1"/>
    <property type="molecule type" value="Genomic_DNA"/>
</dbReference>
<evidence type="ECO:0000256" key="4">
    <source>
        <dbReference type="PROSITE-ProRule" id="PRU00473"/>
    </source>
</evidence>
<dbReference type="InterPro" id="IPR011990">
    <property type="entry name" value="TPR-like_helical_dom_sf"/>
</dbReference>
<dbReference type="SUPFAM" id="SSF49464">
    <property type="entry name" value="Carboxypeptidase regulatory domain-like"/>
    <property type="match status" value="1"/>
</dbReference>
<keyword evidence="2 4" id="KW-0472">Membrane</keyword>
<reference evidence="9" key="1">
    <citation type="journal article" date="2019" name="Int. J. Syst. Evol. Microbiol.">
        <title>The Global Catalogue of Microorganisms (GCM) 10K type strain sequencing project: providing services to taxonomists for standard genome sequencing and annotation.</title>
        <authorList>
            <consortium name="The Broad Institute Genomics Platform"/>
            <consortium name="The Broad Institute Genome Sequencing Center for Infectious Disease"/>
            <person name="Wu L."/>
            <person name="Ma J."/>
        </authorList>
    </citation>
    <scope>NUCLEOTIDE SEQUENCE [LARGE SCALE GENOMIC DNA]</scope>
    <source>
        <strain evidence="9">KCTC 42805</strain>
    </source>
</reference>
<dbReference type="PRINTS" id="PR01021">
    <property type="entry name" value="OMPADOMAIN"/>
</dbReference>
<gene>
    <name evidence="8" type="ORF">ACFSUS_11425</name>
</gene>
<dbReference type="SUPFAM" id="SSF82171">
    <property type="entry name" value="DPP6 N-terminal domain-like"/>
    <property type="match status" value="1"/>
</dbReference>
<dbReference type="SUPFAM" id="SSF103088">
    <property type="entry name" value="OmpA-like"/>
    <property type="match status" value="1"/>
</dbReference>
<evidence type="ECO:0000256" key="5">
    <source>
        <dbReference type="SAM" id="MobiDB-lite"/>
    </source>
</evidence>
<evidence type="ECO:0000256" key="3">
    <source>
        <dbReference type="ARBA" id="ARBA00023237"/>
    </source>
</evidence>
<keyword evidence="9" id="KW-1185">Reference proteome</keyword>
<evidence type="ECO:0000256" key="1">
    <source>
        <dbReference type="ARBA" id="ARBA00004442"/>
    </source>
</evidence>
<comment type="subcellular location">
    <subcellularLocation>
        <location evidence="1">Cell outer membrane</location>
    </subcellularLocation>
</comment>
<sequence length="819" mass="91374">MSKKWVTRFLGGLLWLSCSTVWAQTDSLLQQADRLLNYKAYGRAIEAYTQLLSEQSEQLSAAQKVTAQSRLAYAYLQVGDGPKAERYYRDALNAGADENPQNILQYAKVLATNGKFQEAQQQYERYLQLKDKTPTRQPAAGPTGTGPDALVNGKKQPTRYRLEFLDLNSPGEEFSPAFYQEGLVYVAGKKGNASTETSGKGGGGGYLDLFYVPNRNSLKIESVINPDGSVGKVSSERTKTDRRVGNDEYTRPTANDSPTVPDFAESINITDGLGYDTKATGDAQRFSRTLNSKYHEGPATFSRDGSRIIFTRNNYNNGRSGKSAEGVTKLKLYTARQQNGTWIDVQELPFNSDDYSVGHPSLSRDEQLLYFASDMPGGYGGTDLYVSRYQNGQWGRPINLGEEINTKGNELFPFVDEANNLYFSTDGRKGFGGLDVFVATVTNGVTVQSIDHLDAPINSPQDDFSLITDANRRGGYFSSNRRDGNDDIYRFVRESSLYGCRDLTIRLYDTESDQPLDSVSVVVKARGEGRANQTLTTDRNGFAQLCLEGDNDFMFQASRDGYISSTVGFTTRYLTDDQPSRLEIGLIKPTIVMDTIADSRNSASGEKLVRSRIRGIVVSERDRRPIEGVIVRLRNECDRTQREYVTRADGRYTFDLIEGCDYTLIASKASFGTNTNKIKRLPKKAKPKELEADLRMLSVGDVVTIDNIYYDLDRFSLRPDAARELEKIVATMRKYPTLIIEIRSHTDSRGEAAHNKALSTKRAKAVADYLVSKGISRRRMVAIGMGESQLVNNCTDGVICTDAEHQRNRRTEFKVVEIK</sequence>
<feature type="signal peptide" evidence="6">
    <location>
        <begin position="1"/>
        <end position="23"/>
    </location>
</feature>
<dbReference type="CDD" id="cd07185">
    <property type="entry name" value="OmpA_C-like"/>
    <property type="match status" value="1"/>
</dbReference>
<dbReference type="Gene3D" id="1.25.40.10">
    <property type="entry name" value="Tetratricopeptide repeat domain"/>
    <property type="match status" value="1"/>
</dbReference>